<protein>
    <recommendedName>
        <fullName evidence="15 16">Type III pantothenate kinase</fullName>
        <ecNumber evidence="6 16">2.7.1.33</ecNumber>
    </recommendedName>
    <alternativeName>
        <fullName evidence="16">PanK-III</fullName>
    </alternativeName>
    <alternativeName>
        <fullName evidence="16">Pantothenic acid kinase</fullName>
    </alternativeName>
</protein>
<organism evidence="17 18">
    <name type="scientific">Corticimicrobacter populi</name>
    <dbReference type="NCBI Taxonomy" id="2175229"/>
    <lineage>
        <taxon>Bacteria</taxon>
        <taxon>Pseudomonadati</taxon>
        <taxon>Pseudomonadota</taxon>
        <taxon>Betaproteobacteria</taxon>
        <taxon>Burkholderiales</taxon>
        <taxon>Alcaligenaceae</taxon>
        <taxon>Corticimicrobacter</taxon>
    </lineage>
</organism>
<dbReference type="Pfam" id="PF03309">
    <property type="entry name" value="Pan_kinase"/>
    <property type="match status" value="1"/>
</dbReference>
<dbReference type="GO" id="GO:0004594">
    <property type="term" value="F:pantothenate kinase activity"/>
    <property type="evidence" value="ECO:0007669"/>
    <property type="project" value="UniProtKB-UniRule"/>
</dbReference>
<dbReference type="GO" id="GO:0015937">
    <property type="term" value="P:coenzyme A biosynthetic process"/>
    <property type="evidence" value="ECO:0007669"/>
    <property type="project" value="UniProtKB-UniRule"/>
</dbReference>
<feature type="binding site" evidence="16">
    <location>
        <position position="184"/>
    </location>
    <ligand>
        <name>substrate</name>
    </ligand>
</feature>
<dbReference type="RefSeq" id="WP_109062664.1">
    <property type="nucleotide sequence ID" value="NZ_QETA01000006.1"/>
</dbReference>
<dbReference type="EMBL" id="QETA01000006">
    <property type="protein sequence ID" value="PWF21848.1"/>
    <property type="molecule type" value="Genomic_DNA"/>
</dbReference>
<comment type="similarity">
    <text evidence="14 16">Belongs to the type III pantothenate kinase family.</text>
</comment>
<dbReference type="Gene3D" id="3.30.420.40">
    <property type="match status" value="2"/>
</dbReference>
<gene>
    <name evidence="16" type="primary">coaX</name>
    <name evidence="17" type="ORF">DD235_13705</name>
</gene>
<comment type="function">
    <text evidence="16">Catalyzes the phosphorylation of pantothenate (Pan), the first step in CoA biosynthesis.</text>
</comment>
<dbReference type="GO" id="GO:0005737">
    <property type="term" value="C:cytoplasm"/>
    <property type="evidence" value="ECO:0007669"/>
    <property type="project" value="UniProtKB-SubCell"/>
</dbReference>
<keyword evidence="12 16" id="KW-0630">Potassium</keyword>
<dbReference type="AlphaFoldDB" id="A0A2V1JXX4"/>
<comment type="cofactor">
    <cofactor evidence="2">
        <name>K(+)</name>
        <dbReference type="ChEBI" id="CHEBI:29103"/>
    </cofactor>
</comment>
<accession>A0A2V1JXX4</accession>
<evidence type="ECO:0000256" key="9">
    <source>
        <dbReference type="ARBA" id="ARBA00022741"/>
    </source>
</evidence>
<feature type="active site" description="Proton acceptor" evidence="16">
    <location>
        <position position="108"/>
    </location>
</feature>
<keyword evidence="18" id="KW-1185">Reference proteome</keyword>
<dbReference type="PANTHER" id="PTHR34265:SF1">
    <property type="entry name" value="TYPE III PANTOTHENATE KINASE"/>
    <property type="match status" value="1"/>
</dbReference>
<dbReference type="HAMAP" id="MF_01274">
    <property type="entry name" value="Pantothen_kinase_3"/>
    <property type="match status" value="1"/>
</dbReference>
<evidence type="ECO:0000256" key="2">
    <source>
        <dbReference type="ARBA" id="ARBA00001958"/>
    </source>
</evidence>
<comment type="caution">
    <text evidence="17">The sequence shown here is derived from an EMBL/GenBank/DDBJ whole genome shotgun (WGS) entry which is preliminary data.</text>
</comment>
<evidence type="ECO:0000313" key="18">
    <source>
        <dbReference type="Proteomes" id="UP000245212"/>
    </source>
</evidence>
<dbReference type="CDD" id="cd24015">
    <property type="entry name" value="ASKHA_NBD_PanK-III"/>
    <property type="match status" value="1"/>
</dbReference>
<dbReference type="UniPathway" id="UPA00241">
    <property type="reaction ID" value="UER00352"/>
</dbReference>
<dbReference type="Proteomes" id="UP000245212">
    <property type="component" value="Unassembled WGS sequence"/>
</dbReference>
<keyword evidence="13 16" id="KW-0173">Coenzyme A biosynthesis</keyword>
<comment type="subunit">
    <text evidence="5 16">Homodimer.</text>
</comment>
<evidence type="ECO:0000256" key="14">
    <source>
        <dbReference type="ARBA" id="ARBA00038036"/>
    </source>
</evidence>
<comment type="pathway">
    <text evidence="4 16">Cofactor biosynthesis; coenzyme A biosynthesis; CoA from (R)-pantothenate: step 1/5.</text>
</comment>
<sequence>MSILIDAGNTRIKLGWLAQDTVPGQPPCIEHIMACPHADLPEVFTGWLRTLPYTPERALGVSVTHHRINDYLSRTLDTHGCSLIWRKAAQQALGLTNGYLQTTQLGADRWAAQLGAWQRWRHLAQPLLLAGFGTATTLDTISPDGTFVGGLILPGTALMRHALAQGTELLPVASGEAQDYPQDTHNGIISGIYAAQCGALLRQWLLGLQRYGQPPHLVVTGGAWPALASEMETLLRTETTLLGKPSPELHYHEHLSLEGVAYLLQESSHA</sequence>
<keyword evidence="9 16" id="KW-0547">Nucleotide-binding</keyword>
<evidence type="ECO:0000256" key="6">
    <source>
        <dbReference type="ARBA" id="ARBA00012102"/>
    </source>
</evidence>
<evidence type="ECO:0000256" key="1">
    <source>
        <dbReference type="ARBA" id="ARBA00001206"/>
    </source>
</evidence>
<evidence type="ECO:0000256" key="10">
    <source>
        <dbReference type="ARBA" id="ARBA00022777"/>
    </source>
</evidence>
<reference evidence="18" key="1">
    <citation type="submission" date="2018-05" db="EMBL/GenBank/DDBJ databases">
        <authorList>
            <person name="Li Y."/>
        </authorList>
    </citation>
    <scope>NUCLEOTIDE SEQUENCE [LARGE SCALE GENOMIC DNA]</scope>
    <source>
        <strain evidence="18">3d-2-2</strain>
    </source>
</reference>
<feature type="binding site" evidence="16">
    <location>
        <position position="99"/>
    </location>
    <ligand>
        <name>substrate</name>
    </ligand>
</feature>
<evidence type="ECO:0000256" key="13">
    <source>
        <dbReference type="ARBA" id="ARBA00022993"/>
    </source>
</evidence>
<comment type="subcellular location">
    <subcellularLocation>
        <location evidence="3 16">Cytoplasm</location>
    </subcellularLocation>
</comment>
<feature type="binding site" evidence="16">
    <location>
        <begin position="6"/>
        <end position="13"/>
    </location>
    <ligand>
        <name>ATP</name>
        <dbReference type="ChEBI" id="CHEBI:30616"/>
    </ligand>
</feature>
<evidence type="ECO:0000256" key="12">
    <source>
        <dbReference type="ARBA" id="ARBA00022958"/>
    </source>
</evidence>
<comment type="caution">
    <text evidence="16">Lacks conserved residue(s) required for the propagation of feature annotation.</text>
</comment>
<keyword evidence="10 16" id="KW-0418">Kinase</keyword>
<dbReference type="EC" id="2.7.1.33" evidence="6 16"/>
<keyword evidence="11 16" id="KW-0067">ATP-binding</keyword>
<comment type="catalytic activity">
    <reaction evidence="1 16">
        <text>(R)-pantothenate + ATP = (R)-4'-phosphopantothenate + ADP + H(+)</text>
        <dbReference type="Rhea" id="RHEA:16373"/>
        <dbReference type="ChEBI" id="CHEBI:10986"/>
        <dbReference type="ChEBI" id="CHEBI:15378"/>
        <dbReference type="ChEBI" id="CHEBI:29032"/>
        <dbReference type="ChEBI" id="CHEBI:30616"/>
        <dbReference type="ChEBI" id="CHEBI:456216"/>
        <dbReference type="EC" id="2.7.1.33"/>
    </reaction>
</comment>
<evidence type="ECO:0000256" key="4">
    <source>
        <dbReference type="ARBA" id="ARBA00005225"/>
    </source>
</evidence>
<evidence type="ECO:0000256" key="11">
    <source>
        <dbReference type="ARBA" id="ARBA00022840"/>
    </source>
</evidence>
<feature type="binding site" evidence="16">
    <location>
        <position position="134"/>
    </location>
    <ligand>
        <name>ATP</name>
        <dbReference type="ChEBI" id="CHEBI:30616"/>
    </ligand>
</feature>
<dbReference type="InterPro" id="IPR043129">
    <property type="entry name" value="ATPase_NBD"/>
</dbReference>
<evidence type="ECO:0000256" key="15">
    <source>
        <dbReference type="ARBA" id="ARBA00040883"/>
    </source>
</evidence>
<dbReference type="InterPro" id="IPR004619">
    <property type="entry name" value="Type_III_PanK"/>
</dbReference>
<dbReference type="GO" id="GO:0005524">
    <property type="term" value="F:ATP binding"/>
    <property type="evidence" value="ECO:0007669"/>
    <property type="project" value="UniProtKB-UniRule"/>
</dbReference>
<keyword evidence="8 16" id="KW-0808">Transferase</keyword>
<feature type="binding site" evidence="16">
    <location>
        <begin position="106"/>
        <end position="109"/>
    </location>
    <ligand>
        <name>substrate</name>
    </ligand>
</feature>
<name>A0A2V1JXX4_9BURK</name>
<keyword evidence="7 16" id="KW-0963">Cytoplasm</keyword>
<dbReference type="SUPFAM" id="SSF53067">
    <property type="entry name" value="Actin-like ATPase domain"/>
    <property type="match status" value="2"/>
</dbReference>
<evidence type="ECO:0000256" key="8">
    <source>
        <dbReference type="ARBA" id="ARBA00022679"/>
    </source>
</evidence>
<evidence type="ECO:0000256" key="7">
    <source>
        <dbReference type="ARBA" id="ARBA00022490"/>
    </source>
</evidence>
<dbReference type="PANTHER" id="PTHR34265">
    <property type="entry name" value="TYPE III PANTOTHENATE KINASE"/>
    <property type="match status" value="1"/>
</dbReference>
<comment type="cofactor">
    <cofactor evidence="16">
        <name>NH4(+)</name>
        <dbReference type="ChEBI" id="CHEBI:28938"/>
    </cofactor>
    <cofactor evidence="16">
        <name>K(+)</name>
        <dbReference type="ChEBI" id="CHEBI:29103"/>
    </cofactor>
    <text evidence="16">A monovalent cation. Ammonium or potassium.</text>
</comment>
<evidence type="ECO:0000256" key="16">
    <source>
        <dbReference type="HAMAP-Rule" id="MF_01274"/>
    </source>
</evidence>
<proteinExistence type="inferred from homology"/>
<evidence type="ECO:0000256" key="5">
    <source>
        <dbReference type="ARBA" id="ARBA00011738"/>
    </source>
</evidence>
<evidence type="ECO:0000256" key="3">
    <source>
        <dbReference type="ARBA" id="ARBA00004496"/>
    </source>
</evidence>
<evidence type="ECO:0000313" key="17">
    <source>
        <dbReference type="EMBL" id="PWF21848.1"/>
    </source>
</evidence>